<protein>
    <submittedName>
        <fullName evidence="2">F-box protein</fullName>
    </submittedName>
</protein>
<evidence type="ECO:0000256" key="1">
    <source>
        <dbReference type="SAM" id="MobiDB-lite"/>
    </source>
</evidence>
<evidence type="ECO:0000313" key="2">
    <source>
        <dbReference type="EMBL" id="EAR99649.2"/>
    </source>
</evidence>
<gene>
    <name evidence="2" type="ORF">TTHERM_00588870</name>
</gene>
<dbReference type="Proteomes" id="UP000009168">
    <property type="component" value="Unassembled WGS sequence"/>
</dbReference>
<evidence type="ECO:0000313" key="3">
    <source>
        <dbReference type="Proteomes" id="UP000009168"/>
    </source>
</evidence>
<feature type="region of interest" description="Disordered" evidence="1">
    <location>
        <begin position="73"/>
        <end position="114"/>
    </location>
</feature>
<dbReference type="RefSeq" id="XP_001019894.2">
    <property type="nucleotide sequence ID" value="XM_001019894.2"/>
</dbReference>
<reference evidence="3" key="1">
    <citation type="journal article" date="2006" name="PLoS Biol.">
        <title>Macronuclear genome sequence of the ciliate Tetrahymena thermophila, a model eukaryote.</title>
        <authorList>
            <person name="Eisen J.A."/>
            <person name="Coyne R.S."/>
            <person name="Wu M."/>
            <person name="Wu D."/>
            <person name="Thiagarajan M."/>
            <person name="Wortman J.R."/>
            <person name="Badger J.H."/>
            <person name="Ren Q."/>
            <person name="Amedeo P."/>
            <person name="Jones K.M."/>
            <person name="Tallon L.J."/>
            <person name="Delcher A.L."/>
            <person name="Salzberg S.L."/>
            <person name="Silva J.C."/>
            <person name="Haas B.J."/>
            <person name="Majoros W.H."/>
            <person name="Farzad M."/>
            <person name="Carlton J.M."/>
            <person name="Smith R.K. Jr."/>
            <person name="Garg J."/>
            <person name="Pearlman R.E."/>
            <person name="Karrer K.M."/>
            <person name="Sun L."/>
            <person name="Manning G."/>
            <person name="Elde N.C."/>
            <person name="Turkewitz A.P."/>
            <person name="Asai D.J."/>
            <person name="Wilkes D.E."/>
            <person name="Wang Y."/>
            <person name="Cai H."/>
            <person name="Collins K."/>
            <person name="Stewart B.A."/>
            <person name="Lee S.R."/>
            <person name="Wilamowska K."/>
            <person name="Weinberg Z."/>
            <person name="Ruzzo W.L."/>
            <person name="Wloga D."/>
            <person name="Gaertig J."/>
            <person name="Frankel J."/>
            <person name="Tsao C.-C."/>
            <person name="Gorovsky M.A."/>
            <person name="Keeling P.J."/>
            <person name="Waller R.F."/>
            <person name="Patron N.J."/>
            <person name="Cherry J.M."/>
            <person name="Stover N.A."/>
            <person name="Krieger C.J."/>
            <person name="del Toro C."/>
            <person name="Ryder H.F."/>
            <person name="Williamson S.C."/>
            <person name="Barbeau R.A."/>
            <person name="Hamilton E.P."/>
            <person name="Orias E."/>
        </authorList>
    </citation>
    <scope>NUCLEOTIDE SEQUENCE [LARGE SCALE GENOMIC DNA]</scope>
    <source>
        <strain evidence="3">SB210</strain>
    </source>
</reference>
<dbReference type="GeneID" id="7831797"/>
<dbReference type="InParanoid" id="I7LVS8"/>
<sequence length="165" mass="18211">MKKKLDLLQKEETKISQSQSPSLKPGKLEPVTAGQSSQKEQKITKPKVPTIQKLTNEAQSLTNKVSNADKKAIVSKANPLSQKTSAAKTSNKIASSQKSTTKFNDKKDGKKKPLVGKVKGQNVFAMINKNIIQSIIAFLSPQETCKLAITSKSMYELTNYSRKRF</sequence>
<dbReference type="AlphaFoldDB" id="I7LVS8"/>
<dbReference type="EMBL" id="GG662637">
    <property type="protein sequence ID" value="EAR99649.2"/>
    <property type="molecule type" value="Genomic_DNA"/>
</dbReference>
<proteinExistence type="predicted"/>
<feature type="compositionally biased region" description="Polar residues" evidence="1">
    <location>
        <begin position="78"/>
        <end position="102"/>
    </location>
</feature>
<organism evidence="2 3">
    <name type="scientific">Tetrahymena thermophila (strain SB210)</name>
    <dbReference type="NCBI Taxonomy" id="312017"/>
    <lineage>
        <taxon>Eukaryota</taxon>
        <taxon>Sar</taxon>
        <taxon>Alveolata</taxon>
        <taxon>Ciliophora</taxon>
        <taxon>Intramacronucleata</taxon>
        <taxon>Oligohymenophorea</taxon>
        <taxon>Hymenostomatida</taxon>
        <taxon>Tetrahymenina</taxon>
        <taxon>Tetrahymenidae</taxon>
        <taxon>Tetrahymena</taxon>
    </lineage>
</organism>
<dbReference type="KEGG" id="tet:TTHERM_00588870"/>
<name>I7LVS8_TETTS</name>
<feature type="compositionally biased region" description="Basic and acidic residues" evidence="1">
    <location>
        <begin position="1"/>
        <end position="14"/>
    </location>
</feature>
<accession>I7LVS8</accession>
<feature type="region of interest" description="Disordered" evidence="1">
    <location>
        <begin position="1"/>
        <end position="51"/>
    </location>
</feature>
<keyword evidence="3" id="KW-1185">Reference proteome</keyword>